<dbReference type="Proteomes" id="UP001243330">
    <property type="component" value="Unassembled WGS sequence"/>
</dbReference>
<organism evidence="1 2">
    <name type="scientific">Colletotrichum chrysophilum</name>
    <dbReference type="NCBI Taxonomy" id="1836956"/>
    <lineage>
        <taxon>Eukaryota</taxon>
        <taxon>Fungi</taxon>
        <taxon>Dikarya</taxon>
        <taxon>Ascomycota</taxon>
        <taxon>Pezizomycotina</taxon>
        <taxon>Sordariomycetes</taxon>
        <taxon>Hypocreomycetidae</taxon>
        <taxon>Glomerellales</taxon>
        <taxon>Glomerellaceae</taxon>
        <taxon>Colletotrichum</taxon>
        <taxon>Colletotrichum gloeosporioides species complex</taxon>
    </lineage>
</organism>
<evidence type="ECO:0000313" key="1">
    <source>
        <dbReference type="EMBL" id="KAK1854953.1"/>
    </source>
</evidence>
<accession>A0AAD9AVR1</accession>
<sequence length="106" mass="11799">MDAVAMTGTGLYFASISTHTKSIARSTPFVPESRNKRRGKTIRVWVRCFVRVGASVGEGGSGRPWCCIPIVWVVGDFRLVRGGRSDRSARRRCFCLKFDSLDLTLT</sequence>
<protein>
    <submittedName>
        <fullName evidence="1">Uncharacterized protein</fullName>
    </submittedName>
</protein>
<proteinExistence type="predicted"/>
<gene>
    <name evidence="1" type="ORF">CCHR01_02377</name>
</gene>
<comment type="caution">
    <text evidence="1">The sequence shown here is derived from an EMBL/GenBank/DDBJ whole genome shotgun (WGS) entry which is preliminary data.</text>
</comment>
<dbReference type="EMBL" id="JAQOWY010000028">
    <property type="protein sequence ID" value="KAK1854953.1"/>
    <property type="molecule type" value="Genomic_DNA"/>
</dbReference>
<evidence type="ECO:0000313" key="2">
    <source>
        <dbReference type="Proteomes" id="UP001243330"/>
    </source>
</evidence>
<name>A0AAD9AVR1_9PEZI</name>
<dbReference type="AlphaFoldDB" id="A0AAD9AVR1"/>
<reference evidence="1" key="1">
    <citation type="submission" date="2023-01" db="EMBL/GenBank/DDBJ databases">
        <title>Colletotrichum chrysophilum M932 genome sequence.</title>
        <authorList>
            <person name="Baroncelli R."/>
        </authorList>
    </citation>
    <scope>NUCLEOTIDE SEQUENCE</scope>
    <source>
        <strain evidence="1">M932</strain>
    </source>
</reference>
<keyword evidence="2" id="KW-1185">Reference proteome</keyword>